<keyword evidence="4 8" id="KW-0067">ATP-binding</keyword>
<dbReference type="InterPro" id="IPR003439">
    <property type="entry name" value="ABC_transporter-like_ATP-bd"/>
</dbReference>
<keyword evidence="3" id="KW-0547">Nucleotide-binding</keyword>
<keyword evidence="5" id="KW-1278">Translocase</keyword>
<organism evidence="8 9">
    <name type="scientific">Arthrobacter cryoconiti</name>
    <dbReference type="NCBI Taxonomy" id="748907"/>
    <lineage>
        <taxon>Bacteria</taxon>
        <taxon>Bacillati</taxon>
        <taxon>Actinomycetota</taxon>
        <taxon>Actinomycetes</taxon>
        <taxon>Micrococcales</taxon>
        <taxon>Micrococcaceae</taxon>
        <taxon>Arthrobacter</taxon>
    </lineage>
</organism>
<dbReference type="Pfam" id="PF00005">
    <property type="entry name" value="ABC_tran"/>
    <property type="match status" value="1"/>
</dbReference>
<dbReference type="InterPro" id="IPR012693">
    <property type="entry name" value="ABC_transpr_PhnC"/>
</dbReference>
<dbReference type="CDD" id="cd03256">
    <property type="entry name" value="ABC_PhnC_transporter"/>
    <property type="match status" value="1"/>
</dbReference>
<gene>
    <name evidence="8" type="primary">phnC</name>
    <name evidence="8" type="ORF">ACFOW9_02200</name>
</gene>
<feature type="domain" description="ABC transporter" evidence="7">
    <location>
        <begin position="12"/>
        <end position="261"/>
    </location>
</feature>
<proteinExistence type="predicted"/>
<keyword evidence="1" id="KW-0813">Transport</keyword>
<dbReference type="EMBL" id="JBHSCQ010000004">
    <property type="protein sequence ID" value="MFC4264410.1"/>
    <property type="molecule type" value="Genomic_DNA"/>
</dbReference>
<dbReference type="PANTHER" id="PTHR43166:SF6">
    <property type="entry name" value="PHOSPHONATES IMPORT ATP-BINDING PROTEIN PHNC"/>
    <property type="match status" value="1"/>
</dbReference>
<reference evidence="9" key="1">
    <citation type="journal article" date="2019" name="Int. J. Syst. Evol. Microbiol.">
        <title>The Global Catalogue of Microorganisms (GCM) 10K type strain sequencing project: providing services to taxonomists for standard genome sequencing and annotation.</title>
        <authorList>
            <consortium name="The Broad Institute Genomics Platform"/>
            <consortium name="The Broad Institute Genome Sequencing Center for Infectious Disease"/>
            <person name="Wu L."/>
            <person name="Ma J."/>
        </authorList>
    </citation>
    <scope>NUCLEOTIDE SEQUENCE [LARGE SCALE GENOMIC DNA]</scope>
    <source>
        <strain evidence="9">CGMCC 1.10698</strain>
    </source>
</reference>
<protein>
    <submittedName>
        <fullName evidence="8">Phosphonate ABC transporter ATP-binding protein</fullName>
    </submittedName>
</protein>
<keyword evidence="6" id="KW-0472">Membrane</keyword>
<evidence type="ECO:0000259" key="7">
    <source>
        <dbReference type="PROSITE" id="PS50893"/>
    </source>
</evidence>
<dbReference type="SMART" id="SM00382">
    <property type="entry name" value="AAA"/>
    <property type="match status" value="1"/>
</dbReference>
<evidence type="ECO:0000256" key="4">
    <source>
        <dbReference type="ARBA" id="ARBA00022840"/>
    </source>
</evidence>
<dbReference type="PROSITE" id="PS50893">
    <property type="entry name" value="ABC_TRANSPORTER_2"/>
    <property type="match status" value="1"/>
</dbReference>
<comment type="caution">
    <text evidence="8">The sequence shown here is derived from an EMBL/GenBank/DDBJ whole genome shotgun (WGS) entry which is preliminary data.</text>
</comment>
<dbReference type="InterPro" id="IPR027417">
    <property type="entry name" value="P-loop_NTPase"/>
</dbReference>
<dbReference type="InterPro" id="IPR050086">
    <property type="entry name" value="MetN_ABC_transporter-like"/>
</dbReference>
<dbReference type="SUPFAM" id="SSF52540">
    <property type="entry name" value="P-loop containing nucleoside triphosphate hydrolases"/>
    <property type="match status" value="1"/>
</dbReference>
<evidence type="ECO:0000256" key="6">
    <source>
        <dbReference type="ARBA" id="ARBA00023136"/>
    </source>
</evidence>
<dbReference type="PROSITE" id="PS00211">
    <property type="entry name" value="ABC_TRANSPORTER_1"/>
    <property type="match status" value="1"/>
</dbReference>
<evidence type="ECO:0000256" key="3">
    <source>
        <dbReference type="ARBA" id="ARBA00022741"/>
    </source>
</evidence>
<evidence type="ECO:0000256" key="2">
    <source>
        <dbReference type="ARBA" id="ARBA00022475"/>
    </source>
</evidence>
<keyword evidence="9" id="KW-1185">Reference proteome</keyword>
<evidence type="ECO:0000256" key="1">
    <source>
        <dbReference type="ARBA" id="ARBA00022448"/>
    </source>
</evidence>
<evidence type="ECO:0000313" key="9">
    <source>
        <dbReference type="Proteomes" id="UP001595773"/>
    </source>
</evidence>
<dbReference type="PANTHER" id="PTHR43166">
    <property type="entry name" value="AMINO ACID IMPORT ATP-BINDING PROTEIN"/>
    <property type="match status" value="1"/>
</dbReference>
<name>A0ABV8QVX8_9MICC</name>
<evidence type="ECO:0000256" key="5">
    <source>
        <dbReference type="ARBA" id="ARBA00022967"/>
    </source>
</evidence>
<dbReference type="Proteomes" id="UP001595773">
    <property type="component" value="Unassembled WGS sequence"/>
</dbReference>
<evidence type="ECO:0000313" key="8">
    <source>
        <dbReference type="EMBL" id="MFC4264410.1"/>
    </source>
</evidence>
<dbReference type="InterPro" id="IPR003593">
    <property type="entry name" value="AAA+_ATPase"/>
</dbReference>
<dbReference type="Gene3D" id="3.40.50.300">
    <property type="entry name" value="P-loop containing nucleotide triphosphate hydrolases"/>
    <property type="match status" value="1"/>
</dbReference>
<keyword evidence="2" id="KW-1003">Cell membrane</keyword>
<accession>A0ABV8QVX8</accession>
<dbReference type="InterPro" id="IPR017871">
    <property type="entry name" value="ABC_transporter-like_CS"/>
</dbReference>
<dbReference type="RefSeq" id="WP_230067808.1">
    <property type="nucleotide sequence ID" value="NZ_BAABLL010000001.1"/>
</dbReference>
<sequence length="297" mass="32088">MRAIVDSTGADIRFDDVSVTYPNGFTGLKGINLSIPAGEMVGIVGLSGAGKSTLVRTINGLVPITSGRISVGNHQLTGRGEAQLRGRDLRELRSNVGMVFQSFNLARRTTVINNVLMGRLYHSPAWRTLLGAWKNDDVELAMSALERVEIVQKAYEKASSLSGGQQQRVAIARTLAQRPKVILADEPVASLDPPTSHVVMRDLQRINAELGITVVVNLHFLDLARRYSDRLIGLRSGEVVFDGPGADADESVFESIYGRSLTAEDVLDAKPVLDTEVDLNAEVELDAVVKRGAGSEL</sequence>
<dbReference type="NCBIfam" id="TIGR02315">
    <property type="entry name" value="ABC_phnC"/>
    <property type="match status" value="1"/>
</dbReference>
<dbReference type="GO" id="GO:0005524">
    <property type="term" value="F:ATP binding"/>
    <property type="evidence" value="ECO:0007669"/>
    <property type="project" value="UniProtKB-KW"/>
</dbReference>